<evidence type="ECO:0000256" key="7">
    <source>
        <dbReference type="ARBA" id="ARBA00023136"/>
    </source>
</evidence>
<proteinExistence type="inferred from homology"/>
<evidence type="ECO:0000256" key="6">
    <source>
        <dbReference type="ARBA" id="ARBA00022989"/>
    </source>
</evidence>
<dbReference type="InterPro" id="IPR006702">
    <property type="entry name" value="CASP_dom"/>
</dbReference>
<dbReference type="Proteomes" id="UP000030748">
    <property type="component" value="Unassembled WGS sequence"/>
</dbReference>
<feature type="compositionally biased region" description="Basic and acidic residues" evidence="9">
    <location>
        <begin position="45"/>
        <end position="56"/>
    </location>
</feature>
<dbReference type="KEGG" id="egt:105950527"/>
<feature type="transmembrane region" description="Helical" evidence="8">
    <location>
        <begin position="342"/>
        <end position="364"/>
    </location>
</feature>
<keyword evidence="6 8" id="KW-1133">Transmembrane helix</keyword>
<feature type="compositionally biased region" description="Gly residues" evidence="9">
    <location>
        <begin position="168"/>
        <end position="190"/>
    </location>
</feature>
<reference evidence="11 12" key="1">
    <citation type="journal article" date="2013" name="Proc. Natl. Acad. Sci. U.S.A.">
        <title>Fine-scale variation in meiotic recombination in Mimulus inferred from population shotgun sequencing.</title>
        <authorList>
            <person name="Hellsten U."/>
            <person name="Wright K.M."/>
            <person name="Jenkins J."/>
            <person name="Shu S."/>
            <person name="Yuan Y."/>
            <person name="Wessler S.R."/>
            <person name="Schmutz J."/>
            <person name="Willis J.H."/>
            <person name="Rokhsar D.S."/>
        </authorList>
    </citation>
    <scope>NUCLEOTIDE SEQUENCE [LARGE SCALE GENOMIC DNA]</scope>
    <source>
        <strain evidence="12">cv. DUN x IM62</strain>
    </source>
</reference>
<organism evidence="11 12">
    <name type="scientific">Erythranthe guttata</name>
    <name type="common">Yellow monkey flower</name>
    <name type="synonym">Mimulus guttatus</name>
    <dbReference type="NCBI Taxonomy" id="4155"/>
    <lineage>
        <taxon>Eukaryota</taxon>
        <taxon>Viridiplantae</taxon>
        <taxon>Streptophyta</taxon>
        <taxon>Embryophyta</taxon>
        <taxon>Tracheophyta</taxon>
        <taxon>Spermatophyta</taxon>
        <taxon>Magnoliopsida</taxon>
        <taxon>eudicotyledons</taxon>
        <taxon>Gunneridae</taxon>
        <taxon>Pentapetalae</taxon>
        <taxon>asterids</taxon>
        <taxon>lamiids</taxon>
        <taxon>Lamiales</taxon>
        <taxon>Phrymaceae</taxon>
        <taxon>Erythranthe</taxon>
    </lineage>
</organism>
<protein>
    <recommendedName>
        <fullName evidence="8">CASP-like protein</fullName>
    </recommendedName>
</protein>
<feature type="region of interest" description="Disordered" evidence="9">
    <location>
        <begin position="156"/>
        <end position="198"/>
    </location>
</feature>
<dbReference type="PANTHER" id="PTHR33573:SF50">
    <property type="entry name" value="CASP-LIKE PROTEIN 4A3"/>
    <property type="match status" value="1"/>
</dbReference>
<keyword evidence="7 8" id="KW-0472">Membrane</keyword>
<comment type="caution">
    <text evidence="8">Lacks conserved residue(s) required for the propagation of feature annotation.</text>
</comment>
<dbReference type="PANTHER" id="PTHR33573">
    <property type="entry name" value="CASP-LIKE PROTEIN 4A4"/>
    <property type="match status" value="1"/>
</dbReference>
<dbReference type="EMBL" id="KI632363">
    <property type="protein sequence ID" value="EYU17660.1"/>
    <property type="molecule type" value="Genomic_DNA"/>
</dbReference>
<feature type="compositionally biased region" description="Polar residues" evidence="9">
    <location>
        <begin position="19"/>
        <end position="36"/>
    </location>
</feature>
<evidence type="ECO:0000313" key="11">
    <source>
        <dbReference type="EMBL" id="EYU17660.1"/>
    </source>
</evidence>
<evidence type="ECO:0000313" key="12">
    <source>
        <dbReference type="Proteomes" id="UP000030748"/>
    </source>
</evidence>
<dbReference type="GO" id="GO:0005886">
    <property type="term" value="C:plasma membrane"/>
    <property type="evidence" value="ECO:0007669"/>
    <property type="project" value="UniProtKB-SubCell"/>
</dbReference>
<dbReference type="AlphaFoldDB" id="A0A022PTT5"/>
<evidence type="ECO:0000256" key="4">
    <source>
        <dbReference type="ARBA" id="ARBA00022475"/>
    </source>
</evidence>
<dbReference type="STRING" id="4155.A0A022PTT5"/>
<feature type="compositionally biased region" description="Polar residues" evidence="9">
    <location>
        <begin position="1"/>
        <end position="10"/>
    </location>
</feature>
<comment type="similarity">
    <text evidence="2 8">Belongs to the Casparian strip membrane proteins (CASP) family.</text>
</comment>
<sequence length="369" mass="39641">MENAEQSNYSKRTHRRNSNGHISMSDSDSTASQPDSWHSPLRSESPLRSDEANYRPEEDDSGEKNSLSIVLVDNKPSSPGKSNIPASPPAAGINGRRKSLHPEKPTSENPDLPANPPRNEGKDGRRPYIPAAKPATENLDMETSPAVVGVNKMVREEPPPGVKKLGRPVGGGGGGGGLEEGYGGGGGGGGGEDEVGGERRSRAAVASILKRSGRNVAVRKLALGFRVFEMIACLVSFSVMAADRTQGWSGDSFDRYVEYRYCVAVNVIGFAYSGFQAFDLGYHLGTGKRVISHHLHYHFDFAMDQILAYILMSASSSAATRVDDWISNWGGDEFTLMATASISMSFLAFIAFALSSLISGYNLCNRDST</sequence>
<dbReference type="PhylomeDB" id="A0A022PTT5"/>
<gene>
    <name evidence="11" type="ORF">MIMGU_mgv1a008569mg</name>
</gene>
<evidence type="ECO:0000256" key="8">
    <source>
        <dbReference type="RuleBase" id="RU361233"/>
    </source>
</evidence>
<name>A0A022PTT5_ERYGU</name>
<feature type="domain" description="Casparian strip membrane protein" evidence="10">
    <location>
        <begin position="217"/>
        <end position="351"/>
    </location>
</feature>
<dbReference type="OrthoDB" id="672180at2759"/>
<feature type="compositionally biased region" description="Polar residues" evidence="9">
    <location>
        <begin position="75"/>
        <end position="85"/>
    </location>
</feature>
<evidence type="ECO:0000256" key="3">
    <source>
        <dbReference type="ARBA" id="ARBA00011489"/>
    </source>
</evidence>
<comment type="subcellular location">
    <subcellularLocation>
        <location evidence="1 8">Cell membrane</location>
        <topology evidence="1 8">Multi-pass membrane protein</topology>
    </subcellularLocation>
</comment>
<evidence type="ECO:0000256" key="1">
    <source>
        <dbReference type="ARBA" id="ARBA00004651"/>
    </source>
</evidence>
<keyword evidence="12" id="KW-1185">Reference proteome</keyword>
<feature type="region of interest" description="Disordered" evidence="9">
    <location>
        <begin position="1"/>
        <end position="139"/>
    </location>
</feature>
<dbReference type="Pfam" id="PF04535">
    <property type="entry name" value="CASP_dom"/>
    <property type="match status" value="1"/>
</dbReference>
<keyword evidence="4 8" id="KW-1003">Cell membrane</keyword>
<evidence type="ECO:0000256" key="5">
    <source>
        <dbReference type="ARBA" id="ARBA00022692"/>
    </source>
</evidence>
<dbReference type="OMA" id="HIIQAPW"/>
<comment type="subunit">
    <text evidence="3 8">Homodimer and heterodimers.</text>
</comment>
<keyword evidence="5 8" id="KW-0812">Transmembrane</keyword>
<evidence type="ECO:0000256" key="2">
    <source>
        <dbReference type="ARBA" id="ARBA00007651"/>
    </source>
</evidence>
<evidence type="ECO:0000259" key="10">
    <source>
        <dbReference type="Pfam" id="PF04535"/>
    </source>
</evidence>
<accession>A0A022PTT5</accession>
<evidence type="ECO:0000256" key="9">
    <source>
        <dbReference type="SAM" id="MobiDB-lite"/>
    </source>
</evidence>
<dbReference type="eggNOG" id="ENOG502QW75">
    <property type="taxonomic scope" value="Eukaryota"/>
</dbReference>